<dbReference type="InterPro" id="IPR011009">
    <property type="entry name" value="Kinase-like_dom_sf"/>
</dbReference>
<dbReference type="SMART" id="SM00220">
    <property type="entry name" value="S_TKc"/>
    <property type="match status" value="1"/>
</dbReference>
<dbReference type="SUPFAM" id="SSF56112">
    <property type="entry name" value="Protein kinase-like (PK-like)"/>
    <property type="match status" value="1"/>
</dbReference>
<feature type="compositionally biased region" description="Low complexity" evidence="9">
    <location>
        <begin position="76"/>
        <end position="86"/>
    </location>
</feature>
<evidence type="ECO:0000256" key="9">
    <source>
        <dbReference type="SAM" id="MobiDB-lite"/>
    </source>
</evidence>
<feature type="region of interest" description="Disordered" evidence="9">
    <location>
        <begin position="378"/>
        <end position="427"/>
    </location>
</feature>
<accession>A0ABQ5KTF5</accession>
<keyword evidence="6" id="KW-0067">ATP-binding</keyword>
<evidence type="ECO:0000256" key="3">
    <source>
        <dbReference type="ARBA" id="ARBA00022679"/>
    </source>
</evidence>
<evidence type="ECO:0000259" key="10">
    <source>
        <dbReference type="PROSITE" id="PS50011"/>
    </source>
</evidence>
<dbReference type="PANTHER" id="PTHR43671">
    <property type="entry name" value="SERINE/THREONINE-PROTEIN KINASE NEK"/>
    <property type="match status" value="1"/>
</dbReference>
<dbReference type="InterPro" id="IPR000719">
    <property type="entry name" value="Prot_kinase_dom"/>
</dbReference>
<proteinExistence type="predicted"/>
<feature type="region of interest" description="Disordered" evidence="9">
    <location>
        <begin position="76"/>
        <end position="95"/>
    </location>
</feature>
<organism evidence="11 12">
    <name type="scientific">Aduncisulcus paluster</name>
    <dbReference type="NCBI Taxonomy" id="2918883"/>
    <lineage>
        <taxon>Eukaryota</taxon>
        <taxon>Metamonada</taxon>
        <taxon>Carpediemonas-like organisms</taxon>
        <taxon>Aduncisulcus</taxon>
    </lineage>
</organism>
<keyword evidence="2" id="KW-0723">Serine/threonine-protein kinase</keyword>
<comment type="catalytic activity">
    <reaction evidence="8">
        <text>L-seryl-[protein] + ATP = O-phospho-L-seryl-[protein] + ADP + H(+)</text>
        <dbReference type="Rhea" id="RHEA:17989"/>
        <dbReference type="Rhea" id="RHEA-COMP:9863"/>
        <dbReference type="Rhea" id="RHEA-COMP:11604"/>
        <dbReference type="ChEBI" id="CHEBI:15378"/>
        <dbReference type="ChEBI" id="CHEBI:29999"/>
        <dbReference type="ChEBI" id="CHEBI:30616"/>
        <dbReference type="ChEBI" id="CHEBI:83421"/>
        <dbReference type="ChEBI" id="CHEBI:456216"/>
        <dbReference type="EC" id="2.7.11.1"/>
    </reaction>
</comment>
<reference evidence="11" key="1">
    <citation type="submission" date="2022-03" db="EMBL/GenBank/DDBJ databases">
        <title>Draft genome sequence of Aduncisulcus paluster, a free-living microaerophilic Fornicata.</title>
        <authorList>
            <person name="Yuyama I."/>
            <person name="Kume K."/>
            <person name="Tamura T."/>
            <person name="Inagaki Y."/>
            <person name="Hashimoto T."/>
        </authorList>
    </citation>
    <scope>NUCLEOTIDE SEQUENCE</scope>
    <source>
        <strain evidence="11">NY0171</strain>
    </source>
</reference>
<keyword evidence="5" id="KW-0418">Kinase</keyword>
<dbReference type="PANTHER" id="PTHR43671:SF98">
    <property type="entry name" value="SERINE_THREONINE-PROTEIN KINASE NEK11"/>
    <property type="match status" value="1"/>
</dbReference>
<dbReference type="EC" id="2.7.11.1" evidence="1"/>
<evidence type="ECO:0000256" key="4">
    <source>
        <dbReference type="ARBA" id="ARBA00022741"/>
    </source>
</evidence>
<keyword evidence="12" id="KW-1185">Reference proteome</keyword>
<evidence type="ECO:0000256" key="7">
    <source>
        <dbReference type="ARBA" id="ARBA00047899"/>
    </source>
</evidence>
<dbReference type="PROSITE" id="PS50011">
    <property type="entry name" value="PROTEIN_KINASE_DOM"/>
    <property type="match status" value="1"/>
</dbReference>
<dbReference type="Pfam" id="PF00069">
    <property type="entry name" value="Pkinase"/>
    <property type="match status" value="1"/>
</dbReference>
<evidence type="ECO:0000256" key="1">
    <source>
        <dbReference type="ARBA" id="ARBA00012513"/>
    </source>
</evidence>
<keyword evidence="3" id="KW-0808">Transferase</keyword>
<dbReference type="EMBL" id="BQXS01011057">
    <property type="protein sequence ID" value="GKT35748.1"/>
    <property type="molecule type" value="Genomic_DNA"/>
</dbReference>
<dbReference type="PROSITE" id="PS00108">
    <property type="entry name" value="PROTEIN_KINASE_ST"/>
    <property type="match status" value="1"/>
</dbReference>
<feature type="domain" description="Protein kinase" evidence="10">
    <location>
        <begin position="442"/>
        <end position="802"/>
    </location>
</feature>
<dbReference type="InterPro" id="IPR050660">
    <property type="entry name" value="NEK_Ser/Thr_kinase"/>
</dbReference>
<evidence type="ECO:0000313" key="12">
    <source>
        <dbReference type="Proteomes" id="UP001057375"/>
    </source>
</evidence>
<comment type="catalytic activity">
    <reaction evidence="7">
        <text>L-threonyl-[protein] + ATP = O-phospho-L-threonyl-[protein] + ADP + H(+)</text>
        <dbReference type="Rhea" id="RHEA:46608"/>
        <dbReference type="Rhea" id="RHEA-COMP:11060"/>
        <dbReference type="Rhea" id="RHEA-COMP:11605"/>
        <dbReference type="ChEBI" id="CHEBI:15378"/>
        <dbReference type="ChEBI" id="CHEBI:30013"/>
        <dbReference type="ChEBI" id="CHEBI:30616"/>
        <dbReference type="ChEBI" id="CHEBI:61977"/>
        <dbReference type="ChEBI" id="CHEBI:456216"/>
        <dbReference type="EC" id="2.7.11.1"/>
    </reaction>
</comment>
<name>A0ABQ5KTF5_9EUKA</name>
<comment type="caution">
    <text evidence="11">The sequence shown here is derived from an EMBL/GenBank/DDBJ whole genome shotgun (WGS) entry which is preliminary data.</text>
</comment>
<evidence type="ECO:0000256" key="6">
    <source>
        <dbReference type="ARBA" id="ARBA00022840"/>
    </source>
</evidence>
<dbReference type="Gene3D" id="1.10.510.10">
    <property type="entry name" value="Transferase(Phosphotransferase) domain 1"/>
    <property type="match status" value="1"/>
</dbReference>
<evidence type="ECO:0000256" key="8">
    <source>
        <dbReference type="ARBA" id="ARBA00048679"/>
    </source>
</evidence>
<evidence type="ECO:0000256" key="5">
    <source>
        <dbReference type="ARBA" id="ARBA00022777"/>
    </source>
</evidence>
<evidence type="ECO:0000256" key="2">
    <source>
        <dbReference type="ARBA" id="ARBA00022527"/>
    </source>
</evidence>
<evidence type="ECO:0000313" key="11">
    <source>
        <dbReference type="EMBL" id="GKT35748.1"/>
    </source>
</evidence>
<sequence length="810" mass="89580">MFSRESFKVLLATPEKTPSTHGWIGFNLSKHGGGAISIRIKPKYDLNISSIVMTDGRKNLVKLPFLVSTPIVSSTSQGEESETSSSKIDKTKTAAKDAPVIGGQPKVISTSDAKGQPITLKYKYDPFCETCLSKSFIVRDIVVLEKKGSVNVEPELSSLEEEVLPAVQVFRGDALECSISTDIDSKLNEYFTRLHQPTTYCISSASDVISLPKLPVPSTSFMKREKSFRFGLCPLLPSIPQAKLHINNWIARVSSFSGSSPSLPPIVSFVIEYNPLSQNSYVQLSDVPFREFVETNSLTVSPMVGIKVPKIIFMCVEVPISFELDFVRVRVFKDKTQVCWFEDSPNTVRTGMMAALTLLEGKEICDMDLPLKSAPLKAPGKPSQPLLPPPRPVHLPQGTVPPQQADFKYPDGRPMTPQPQYSSPMPVTSPLSYARMTSASFITHRACIGRGGEGVSYRVTIPSMDPPFCVLKVFSVDARGNFIGDCDNEFHKLVKLYTNPKCSAFIPRPLCIYDTLSAPSLPPPEVVSVPRKEAKRKKRKMRKVASATLPAPSPLPVGEYGFLMELCAGGDVARFCEWWAQDNSLRIASICYQMVVCLANVFAASSRVVHKDIKPQNFLVSIDQTNGNCFVKVGDLGMSQIASTRALTNSVAGCLFDEDEDFERERESMVKQASKPVGGPAGTINFFSPEVLRAQPATQKSDAWALGLCIFSLFAKDTPFLALTRMGRDAIDQFRIVREEVLVHGNIPRLSACPLFQELMKDYPRVADKLVEVSEGLLKVDPSERWSAQEAFMRFREIEGYLPKIVVKRQ</sequence>
<keyword evidence="4" id="KW-0547">Nucleotide-binding</keyword>
<dbReference type="InterPro" id="IPR008271">
    <property type="entry name" value="Ser/Thr_kinase_AS"/>
</dbReference>
<feature type="compositionally biased region" description="Polar residues" evidence="9">
    <location>
        <begin position="418"/>
        <end position="427"/>
    </location>
</feature>
<protein>
    <recommendedName>
        <fullName evidence="1">non-specific serine/threonine protein kinase</fullName>
        <ecNumber evidence="1">2.7.11.1</ecNumber>
    </recommendedName>
</protein>
<gene>
    <name evidence="11" type="ORF">ADUPG1_008842</name>
</gene>
<dbReference type="Proteomes" id="UP001057375">
    <property type="component" value="Unassembled WGS sequence"/>
</dbReference>